<keyword evidence="4 7" id="KW-1133">Transmembrane helix</keyword>
<feature type="transmembrane region" description="Helical" evidence="7">
    <location>
        <begin position="189"/>
        <end position="210"/>
    </location>
</feature>
<dbReference type="GO" id="GO:0017004">
    <property type="term" value="P:cytochrome complex assembly"/>
    <property type="evidence" value="ECO:0007669"/>
    <property type="project" value="UniProtKB-KW"/>
</dbReference>
<feature type="region of interest" description="Disordered" evidence="6">
    <location>
        <begin position="1"/>
        <end position="20"/>
    </location>
</feature>
<keyword evidence="5 7" id="KW-0472">Membrane</keyword>
<evidence type="ECO:0000256" key="1">
    <source>
        <dbReference type="ARBA" id="ARBA00004141"/>
    </source>
</evidence>
<dbReference type="KEGG" id="cphy:B5808_19790"/>
<feature type="domain" description="ResB-like" evidence="8">
    <location>
        <begin position="37"/>
        <end position="513"/>
    </location>
</feature>
<gene>
    <name evidence="9" type="ORF">B5808_19790</name>
</gene>
<dbReference type="EMBL" id="CP020716">
    <property type="protein sequence ID" value="ARJ07623.1"/>
    <property type="molecule type" value="Genomic_DNA"/>
</dbReference>
<keyword evidence="3" id="KW-0201">Cytochrome c-type biogenesis</keyword>
<evidence type="ECO:0000256" key="5">
    <source>
        <dbReference type="ARBA" id="ARBA00023136"/>
    </source>
</evidence>
<dbReference type="InterPro" id="IPR007816">
    <property type="entry name" value="ResB-like_domain"/>
</dbReference>
<name>A0A1X9LR13_9MICO</name>
<dbReference type="AlphaFoldDB" id="A0A1X9LR13"/>
<evidence type="ECO:0000259" key="8">
    <source>
        <dbReference type="Pfam" id="PF05140"/>
    </source>
</evidence>
<keyword evidence="2 7" id="KW-0812">Transmembrane</keyword>
<dbReference type="Proteomes" id="UP000192775">
    <property type="component" value="Plasmid unnamed1"/>
</dbReference>
<dbReference type="RefSeq" id="WP_085021758.1">
    <property type="nucleotide sequence ID" value="NZ_BMHD01000003.1"/>
</dbReference>
<keyword evidence="10" id="KW-1185">Reference proteome</keyword>
<evidence type="ECO:0000256" key="6">
    <source>
        <dbReference type="SAM" id="MobiDB-lite"/>
    </source>
</evidence>
<geneLocation type="plasmid" evidence="9">
    <name>unnamed1</name>
</geneLocation>
<dbReference type="PANTHER" id="PTHR31566">
    <property type="entry name" value="CYTOCHROME C BIOGENESIS PROTEIN CCS1, CHLOROPLASTIC"/>
    <property type="match status" value="1"/>
</dbReference>
<evidence type="ECO:0000313" key="10">
    <source>
        <dbReference type="Proteomes" id="UP000192775"/>
    </source>
</evidence>
<dbReference type="PANTHER" id="PTHR31566:SF0">
    <property type="entry name" value="CYTOCHROME C BIOGENESIS PROTEIN CCS1, CHLOROPLASTIC"/>
    <property type="match status" value="1"/>
</dbReference>
<evidence type="ECO:0000313" key="9">
    <source>
        <dbReference type="EMBL" id="ARJ07623.1"/>
    </source>
</evidence>
<keyword evidence="9" id="KW-0614">Plasmid</keyword>
<organism evidence="9 10">
    <name type="scientific">Cnuibacter physcomitrellae</name>
    <dbReference type="NCBI Taxonomy" id="1619308"/>
    <lineage>
        <taxon>Bacteria</taxon>
        <taxon>Bacillati</taxon>
        <taxon>Actinomycetota</taxon>
        <taxon>Actinomycetes</taxon>
        <taxon>Micrococcales</taxon>
        <taxon>Microbacteriaceae</taxon>
        <taxon>Cnuibacter</taxon>
    </lineage>
</organism>
<feature type="transmembrane region" description="Helical" evidence="7">
    <location>
        <begin position="40"/>
        <end position="57"/>
    </location>
</feature>
<accession>A0A1X9LR13</accession>
<reference evidence="9 10" key="1">
    <citation type="submission" date="2017-04" db="EMBL/GenBank/DDBJ databases">
        <authorList>
            <person name="Afonso C.L."/>
            <person name="Miller P.J."/>
            <person name="Scott M.A."/>
            <person name="Spackman E."/>
            <person name="Goraichik I."/>
            <person name="Dimitrov K.M."/>
            <person name="Suarez D.L."/>
            <person name="Swayne D.E."/>
        </authorList>
    </citation>
    <scope>NUCLEOTIDE SEQUENCE [LARGE SCALE GENOMIC DNA]</scope>
    <source>
        <strain evidence="10">XA(T)</strain>
        <plasmid evidence="10">Plasmid unnamed1</plasmid>
    </source>
</reference>
<proteinExistence type="predicted"/>
<protein>
    <submittedName>
        <fullName evidence="9">Cytochrome C biogenesis protein</fullName>
    </submittedName>
</protein>
<evidence type="ECO:0000256" key="3">
    <source>
        <dbReference type="ARBA" id="ARBA00022748"/>
    </source>
</evidence>
<dbReference type="GO" id="GO:0016020">
    <property type="term" value="C:membrane"/>
    <property type="evidence" value="ECO:0007669"/>
    <property type="project" value="UniProtKB-SubCell"/>
</dbReference>
<sequence>MTALSPDRPADHVDAPVQPPRASRGWVRWAWRQLTSMRTALFLLLLLALASVPGSLVPQRSSDPNGVTQYFDNNPQLAPILDAVQAFDSYGSWWYSSIYLLLFVSLIGCVIPRIGHHWKAFRANPPRTPSRLSRLPAHTSLTLDVAPSSILENTARSLRAQRYRVTSYDSGPIRSISAERGYLRETGNLVFHLSLVGVLLAVAAGGLYGYSGQRVVVEGEGFANTQGSYDSFTPGRLFTPALLDRYSLALDGLDVTYETGNRNALGQPLDFTARVTVTDAQAATTSTIRVNQPLEIGGTDVFLLGNGYAPQITVRNPAGDVVFSDAIAFLPQDANLTSLGVIKVPDGLTEQIGMLGFLYPTEATSTTGAKYSSFPDLIYPAMTLNVFQGDLGLDTGSPISAYSLDTDSLQQLTGGDSGTESLRLQPGETVTLPNGLGSITFDSVRRFASFDFSSDPAQDAVLLFALTATAGLLTSLFVPRRRIWVKVKPTETGTYVEYAALARGDDPRLDEALTRLRDSLTRAYPPAAQPTLDPEKQP</sequence>
<evidence type="ECO:0000256" key="4">
    <source>
        <dbReference type="ARBA" id="ARBA00022989"/>
    </source>
</evidence>
<evidence type="ECO:0000256" key="7">
    <source>
        <dbReference type="SAM" id="Phobius"/>
    </source>
</evidence>
<feature type="transmembrane region" description="Helical" evidence="7">
    <location>
        <begin position="460"/>
        <end position="478"/>
    </location>
</feature>
<dbReference type="Pfam" id="PF05140">
    <property type="entry name" value="ResB"/>
    <property type="match status" value="1"/>
</dbReference>
<feature type="transmembrane region" description="Helical" evidence="7">
    <location>
        <begin position="93"/>
        <end position="112"/>
    </location>
</feature>
<comment type="subcellular location">
    <subcellularLocation>
        <location evidence="1">Membrane</location>
        <topology evidence="1">Multi-pass membrane protein</topology>
    </subcellularLocation>
</comment>
<evidence type="ECO:0000256" key="2">
    <source>
        <dbReference type="ARBA" id="ARBA00022692"/>
    </source>
</evidence>
<dbReference type="InterPro" id="IPR023494">
    <property type="entry name" value="Cyt_c_bgen_Ccs1/CcsB/ResB"/>
</dbReference>